<dbReference type="AlphaFoldDB" id="A0A0S7C4A2"/>
<dbReference type="NCBIfam" id="TIGR04183">
    <property type="entry name" value="Por_Secre_tail"/>
    <property type="match status" value="1"/>
</dbReference>
<evidence type="ECO:0000313" key="5">
    <source>
        <dbReference type="Proteomes" id="UP000053091"/>
    </source>
</evidence>
<dbReference type="Pfam" id="PF18962">
    <property type="entry name" value="Por_Secre_tail"/>
    <property type="match status" value="1"/>
</dbReference>
<dbReference type="Gene3D" id="2.130.10.130">
    <property type="entry name" value="Integrin alpha, N-terminal"/>
    <property type="match status" value="1"/>
</dbReference>
<dbReference type="OrthoDB" id="9816120at2"/>
<accession>A0A0S7C4A2</accession>
<dbReference type="Gene3D" id="2.60.40.4070">
    <property type="match status" value="1"/>
</dbReference>
<dbReference type="PATRIC" id="fig|1678841.3.peg.2728"/>
<dbReference type="SUPFAM" id="SSF69318">
    <property type="entry name" value="Integrin alpha N-terminal domain"/>
    <property type="match status" value="2"/>
</dbReference>
<dbReference type="PANTHER" id="PTHR44103:SF1">
    <property type="entry name" value="PROPROTEIN CONVERTASE P"/>
    <property type="match status" value="1"/>
</dbReference>
<evidence type="ECO:0000313" key="4">
    <source>
        <dbReference type="EMBL" id="GAP44262.1"/>
    </source>
</evidence>
<feature type="transmembrane region" description="Helical" evidence="2">
    <location>
        <begin position="69"/>
        <end position="86"/>
    </location>
</feature>
<dbReference type="InterPro" id="IPR028994">
    <property type="entry name" value="Integrin_alpha_N"/>
</dbReference>
<keyword evidence="1" id="KW-0732">Signal</keyword>
<keyword evidence="2" id="KW-1133">Transmembrane helix</keyword>
<protein>
    <submittedName>
        <fullName evidence="4">Protein containing Por secretion system C-terminal sorting domain</fullName>
    </submittedName>
</protein>
<feature type="domain" description="Secretion system C-terminal sorting" evidence="3">
    <location>
        <begin position="797"/>
        <end position="873"/>
    </location>
</feature>
<dbReference type="STRING" id="1678841.TBC1_1263"/>
<dbReference type="InterPro" id="IPR013517">
    <property type="entry name" value="FG-GAP"/>
</dbReference>
<dbReference type="Pfam" id="PF13517">
    <property type="entry name" value="FG-GAP_3"/>
    <property type="match status" value="4"/>
</dbReference>
<dbReference type="InterPro" id="IPR026444">
    <property type="entry name" value="Secre_tail"/>
</dbReference>
<dbReference type="Proteomes" id="UP000053091">
    <property type="component" value="Unassembled WGS sequence"/>
</dbReference>
<dbReference type="PANTHER" id="PTHR44103">
    <property type="entry name" value="PROPROTEIN CONVERTASE P"/>
    <property type="match status" value="1"/>
</dbReference>
<proteinExistence type="predicted"/>
<name>A0A0S7C4A2_9BACT</name>
<keyword evidence="5" id="KW-1185">Reference proteome</keyword>
<evidence type="ECO:0000256" key="2">
    <source>
        <dbReference type="SAM" id="Phobius"/>
    </source>
</evidence>
<keyword evidence="2" id="KW-0472">Membrane</keyword>
<gene>
    <name evidence="4" type="ORF">TBC1_1263</name>
</gene>
<evidence type="ECO:0000256" key="1">
    <source>
        <dbReference type="ARBA" id="ARBA00022729"/>
    </source>
</evidence>
<reference evidence="4" key="1">
    <citation type="journal article" date="2015" name="Genome Announc.">
        <title>Draft Genome Sequence of Bacteroidales Strain TBC1, a Novel Isolate from a Methanogenic Wastewater Treatment System.</title>
        <authorList>
            <person name="Tourlousse D.M."/>
            <person name="Matsuura N."/>
            <person name="Sun L."/>
            <person name="Toyonaga M."/>
            <person name="Kuroda K."/>
            <person name="Ohashi A."/>
            <person name="Cruz R."/>
            <person name="Yamaguchi T."/>
            <person name="Sekiguchi Y."/>
        </authorList>
    </citation>
    <scope>NUCLEOTIDE SEQUENCE [LARGE SCALE GENOMIC DNA]</scope>
    <source>
        <strain evidence="4">TBC1</strain>
    </source>
</reference>
<dbReference type="RefSeq" id="WP_137305700.1">
    <property type="nucleotide sequence ID" value="NZ_DF968183.1"/>
</dbReference>
<sequence>MTAHLSNWKSVRSPKTGVPSLIPRIQNFGGYYHATVINFMHCINPSPSILIGIIEEGGGGSNIIAMKKIVFLSTCLLSTILLMAQIDFVSLTIVGGELAALGARSVFAADLDGDGDMDIISASMEDNKVAWYEQDEQGNFTVHSVSTEVEEAQCVHAADLDGDGDADIIASGKNGLWCFENEGNGIFTPMNIFLFAFYSGIITTADMDGDCDLDVVVAFSEGDANNSIEWYENSDEWAWPVHVVDSIYYPDWISVDAGDMDGDGDIDIIALESSGWWGSGEMSLFENTGDDIFSKHVISNGGIAVFLEDIDGDDDLDIVSEDLNHPAWHENIGNNEFITHQISSELFGYGVIAVDMDDDGDIDILADTGPVNDYPHDLCWFENDGSNNFPSCNIIENDIALSSVFASDIDMDGDMDIVVAENDNVSLFNNNGEQDFEELELTKTAFQATNAVYSDMDGDGDMDVVSRYANTIAWYENDGNQQFTTHIVEESVYINNHTLYAEDIDGDNDVDIIYGFDDAIFCSKNNGAGSFLNYKICQYFNSVESFFIDDLDQDEDLDILVSYQDSFKWYENNGTGYFSEHNISNFDPDIKIRGICSADLENDGDMDILVAKSGDLYAIYCNYNDGTQNFSEFPVFPGVYGDAGAITAKDFDLDGDMDFIYSSNTTQILCSQISNYNFLAQTLSVTGDFSSFFAQDLDMDGDDDILITDFGTGYPSFTPSRLFYMENLGGNMFNEFTITEDLKGAMSVYAGDINGDDDIDLLTASYDDSRIAWHENLIIGLQTPEFRVPGSGFRVEVFPNPTYAIVYIEYEIENPSPVHINVFNAAGEKVAGLQDGYPAKGKHMISWDAGSLPSGLYFCHVIYWNEIVAKKIIKF</sequence>
<organism evidence="4">
    <name type="scientific">Lentimicrobium saccharophilum</name>
    <dbReference type="NCBI Taxonomy" id="1678841"/>
    <lineage>
        <taxon>Bacteria</taxon>
        <taxon>Pseudomonadati</taxon>
        <taxon>Bacteroidota</taxon>
        <taxon>Bacteroidia</taxon>
        <taxon>Bacteroidales</taxon>
        <taxon>Lentimicrobiaceae</taxon>
        <taxon>Lentimicrobium</taxon>
    </lineage>
</organism>
<evidence type="ECO:0000259" key="3">
    <source>
        <dbReference type="Pfam" id="PF18962"/>
    </source>
</evidence>
<dbReference type="EMBL" id="DF968183">
    <property type="protein sequence ID" value="GAP44262.1"/>
    <property type="molecule type" value="Genomic_DNA"/>
</dbReference>
<keyword evidence="2" id="KW-0812">Transmembrane</keyword>